<dbReference type="AlphaFoldDB" id="A0AAU8IF93"/>
<sequence length="122" mass="13776">MTQIHAHDSSSLSPSGHFYSCPVGKGEQVYPGTFALDTCGANIIDYIGQSHFPVWIIEPRRMFIDNDRIVALMQDGRLFTGKSKLLTSDNLIIRNNKNINCEVIDFHKVCFMGRLIKGIYLL</sequence>
<evidence type="ECO:0000313" key="1">
    <source>
        <dbReference type="EMBL" id="XCJ16670.1"/>
    </source>
</evidence>
<name>A0AAU8IF93_9BACL</name>
<dbReference type="RefSeq" id="WP_353948099.1">
    <property type="nucleotide sequence ID" value="NZ_CP159510.1"/>
</dbReference>
<gene>
    <name evidence="1" type="ORF">ABNN70_13630</name>
</gene>
<dbReference type="EMBL" id="CP159510">
    <property type="protein sequence ID" value="XCJ16670.1"/>
    <property type="molecule type" value="Genomic_DNA"/>
</dbReference>
<protein>
    <recommendedName>
        <fullName evidence="2">Peptidase S24/S26A/S26B/S26C domain-containing protein</fullName>
    </recommendedName>
</protein>
<reference evidence="1" key="1">
    <citation type="submission" date="2024-06" db="EMBL/GenBank/DDBJ databases">
        <authorList>
            <person name="Fan A."/>
            <person name="Zhang F.Y."/>
            <person name="Zhang L."/>
        </authorList>
    </citation>
    <scope>NUCLEOTIDE SEQUENCE</scope>
    <source>
        <strain evidence="1">Y61</strain>
    </source>
</reference>
<proteinExistence type="predicted"/>
<evidence type="ECO:0008006" key="2">
    <source>
        <dbReference type="Google" id="ProtNLM"/>
    </source>
</evidence>
<organism evidence="1">
    <name type="scientific">Sporolactobacillus sp. Y61</name>
    <dbReference type="NCBI Taxonomy" id="3160863"/>
    <lineage>
        <taxon>Bacteria</taxon>
        <taxon>Bacillati</taxon>
        <taxon>Bacillota</taxon>
        <taxon>Bacilli</taxon>
        <taxon>Bacillales</taxon>
        <taxon>Sporolactobacillaceae</taxon>
        <taxon>Sporolactobacillus</taxon>
    </lineage>
</organism>
<accession>A0AAU8IF93</accession>